<comment type="caution">
    <text evidence="8">The sequence shown here is derived from an EMBL/GenBank/DDBJ whole genome shotgun (WGS) entry which is preliminary data.</text>
</comment>
<keyword evidence="3 6" id="KW-0812">Transmembrane</keyword>
<keyword evidence="9" id="KW-1185">Reference proteome</keyword>
<dbReference type="InterPro" id="IPR050638">
    <property type="entry name" value="AA-Vitamin_Transporters"/>
</dbReference>
<evidence type="ECO:0000256" key="2">
    <source>
        <dbReference type="ARBA" id="ARBA00007362"/>
    </source>
</evidence>
<accession>A0A5C6TXY6</accession>
<dbReference type="AlphaFoldDB" id="A0A5C6TXY6"/>
<organism evidence="8 9">
    <name type="scientific">Piscinibacter aquaticus</name>
    <dbReference type="NCBI Taxonomy" id="392597"/>
    <lineage>
        <taxon>Bacteria</taxon>
        <taxon>Pseudomonadati</taxon>
        <taxon>Pseudomonadota</taxon>
        <taxon>Betaproteobacteria</taxon>
        <taxon>Burkholderiales</taxon>
        <taxon>Sphaerotilaceae</taxon>
        <taxon>Piscinibacter</taxon>
    </lineage>
</organism>
<feature type="transmembrane region" description="Helical" evidence="6">
    <location>
        <begin position="182"/>
        <end position="204"/>
    </location>
</feature>
<evidence type="ECO:0000256" key="5">
    <source>
        <dbReference type="ARBA" id="ARBA00023136"/>
    </source>
</evidence>
<feature type="transmembrane region" description="Helical" evidence="6">
    <location>
        <begin position="250"/>
        <end position="267"/>
    </location>
</feature>
<sequence>MSRLANWQLFAVCVVVWGTTGMPSPADRRSRAGDRRGAALRAGRRHGAGLRGLARHAAALSRARPCALRAAGAFMYGVSYVCVYHAEQHVVSGLVAVGYSASPLIVSLGARAAFGAPLSGRFIAGGVVGLIGVTLIFWPEIAKAPAGASSTLGAIFTVGAVLLSAVGSLSASRRNRHHGLPFWPALGFGMLWGALASVLLAAALGRPWSLPLNAGWWISLGYLAIAGSVITFACYLTLQDRLGPGPAGTIGVMTPLLALIVSLLFEGYRPEPITFIGAALAVAGNVAMLRARRGGKGMNSVSPGTFGKR</sequence>
<dbReference type="SUPFAM" id="SSF103481">
    <property type="entry name" value="Multidrug resistance efflux transporter EmrE"/>
    <property type="match status" value="2"/>
</dbReference>
<evidence type="ECO:0000256" key="3">
    <source>
        <dbReference type="ARBA" id="ARBA00022692"/>
    </source>
</evidence>
<gene>
    <name evidence="8" type="ORF">FSC37_03035</name>
</gene>
<feature type="transmembrane region" description="Helical" evidence="6">
    <location>
        <begin position="151"/>
        <end position="170"/>
    </location>
</feature>
<evidence type="ECO:0000313" key="9">
    <source>
        <dbReference type="Proteomes" id="UP000321832"/>
    </source>
</evidence>
<dbReference type="PANTHER" id="PTHR32322:SF2">
    <property type="entry name" value="EAMA DOMAIN-CONTAINING PROTEIN"/>
    <property type="match status" value="1"/>
</dbReference>
<name>A0A5C6TXY6_9BURK</name>
<feature type="transmembrane region" description="Helical" evidence="6">
    <location>
        <begin position="216"/>
        <end position="238"/>
    </location>
</feature>
<dbReference type="GO" id="GO:0016020">
    <property type="term" value="C:membrane"/>
    <property type="evidence" value="ECO:0007669"/>
    <property type="project" value="UniProtKB-SubCell"/>
</dbReference>
<feature type="transmembrane region" description="Helical" evidence="6">
    <location>
        <begin position="122"/>
        <end position="139"/>
    </location>
</feature>
<feature type="transmembrane region" description="Helical" evidence="6">
    <location>
        <begin position="6"/>
        <end position="26"/>
    </location>
</feature>
<evidence type="ECO:0000256" key="1">
    <source>
        <dbReference type="ARBA" id="ARBA00004141"/>
    </source>
</evidence>
<dbReference type="Proteomes" id="UP000321832">
    <property type="component" value="Unassembled WGS sequence"/>
</dbReference>
<comment type="subcellular location">
    <subcellularLocation>
        <location evidence="1">Membrane</location>
        <topology evidence="1">Multi-pass membrane protein</topology>
    </subcellularLocation>
</comment>
<evidence type="ECO:0000256" key="6">
    <source>
        <dbReference type="SAM" id="Phobius"/>
    </source>
</evidence>
<evidence type="ECO:0000259" key="7">
    <source>
        <dbReference type="Pfam" id="PF00892"/>
    </source>
</evidence>
<dbReference type="EMBL" id="VOPW01000001">
    <property type="protein sequence ID" value="TXC65443.1"/>
    <property type="molecule type" value="Genomic_DNA"/>
</dbReference>
<feature type="transmembrane region" description="Helical" evidence="6">
    <location>
        <begin position="273"/>
        <end position="291"/>
    </location>
</feature>
<protein>
    <submittedName>
        <fullName evidence="8">DMT family transporter</fullName>
    </submittedName>
</protein>
<evidence type="ECO:0000313" key="8">
    <source>
        <dbReference type="EMBL" id="TXC65443.1"/>
    </source>
</evidence>
<proteinExistence type="inferred from homology"/>
<keyword evidence="5 6" id="KW-0472">Membrane</keyword>
<dbReference type="PANTHER" id="PTHR32322">
    <property type="entry name" value="INNER MEMBRANE TRANSPORTER"/>
    <property type="match status" value="1"/>
</dbReference>
<evidence type="ECO:0000256" key="4">
    <source>
        <dbReference type="ARBA" id="ARBA00022989"/>
    </source>
</evidence>
<keyword evidence="4 6" id="KW-1133">Transmembrane helix</keyword>
<feature type="domain" description="EamA" evidence="7">
    <location>
        <begin position="152"/>
        <end position="287"/>
    </location>
</feature>
<dbReference type="Pfam" id="PF00892">
    <property type="entry name" value="EamA"/>
    <property type="match status" value="1"/>
</dbReference>
<dbReference type="InterPro" id="IPR037185">
    <property type="entry name" value="EmrE-like"/>
</dbReference>
<reference evidence="8 9" key="1">
    <citation type="submission" date="2019-08" db="EMBL/GenBank/DDBJ databases">
        <authorList>
            <person name="Khan S.A."/>
            <person name="Jeon C.O."/>
            <person name="Jeong S.E."/>
        </authorList>
    </citation>
    <scope>NUCLEOTIDE SEQUENCE [LARGE SCALE GENOMIC DNA]</scope>
    <source>
        <strain evidence="9">IMCC1728</strain>
    </source>
</reference>
<comment type="similarity">
    <text evidence="2">Belongs to the EamA transporter family.</text>
</comment>
<dbReference type="InterPro" id="IPR000620">
    <property type="entry name" value="EamA_dom"/>
</dbReference>